<feature type="domain" description="TRUD" evidence="4">
    <location>
        <begin position="230"/>
        <end position="416"/>
    </location>
</feature>
<name>R0M1V0_NOSB1</name>
<keyword evidence="2" id="KW-0819">tRNA processing</keyword>
<evidence type="ECO:0000256" key="2">
    <source>
        <dbReference type="ARBA" id="ARBA00022694"/>
    </source>
</evidence>
<sequence length="416" mass="48236">MQNSMDIANKVCKSLNLKNNKVGIAGNKDKKAVTFQEISIDANFECIFEMAYEMYDDSIFEVLSKNYEDPLNKFFMSKTKGDDNLEDLSYECLSISMKNYNLINFSNYLMIKILKGDKIERENFIEIRDKIEACSVNIETGSGDILKNGVKGEMEINRNEKEQVSDNSNPSDNYKPCDTKDLSLTNLPYLKSIIQFFDIHRSDIKRLGDLKGNRFTIKLENTSKINTNSKFLNYFGLQRFGKCKNNHFIGEMILNKKYEEAVEMIMKNSKGYESFIKLKQNSFPVDNFKDLTSFCDSTEKYIFMMKIKNKSDKNIIFGLKREIRMIYLHAYQSYFFNESINEEINKNEQKNLPETLPLKKFNDKMLKGGERKVISECFDLKGKKSGNDFIVSFNLCTSSYATIALREILANISETK</sequence>
<dbReference type="Pfam" id="PF01142">
    <property type="entry name" value="TruD"/>
    <property type="match status" value="1"/>
</dbReference>
<comment type="similarity">
    <text evidence="1">Belongs to the pseudouridine synthase TruD family.</text>
</comment>
<dbReference type="SUPFAM" id="SSF55120">
    <property type="entry name" value="Pseudouridine synthase"/>
    <property type="match status" value="2"/>
</dbReference>
<accession>R0M1V0</accession>
<dbReference type="PANTHER" id="PTHR13326:SF21">
    <property type="entry name" value="PSEUDOURIDYLATE SYNTHASE PUS7L"/>
    <property type="match status" value="1"/>
</dbReference>
<dbReference type="Gene3D" id="3.30.70.3160">
    <property type="match status" value="1"/>
</dbReference>
<dbReference type="PIRSF" id="PIRSF037016">
    <property type="entry name" value="Pseudouridin_synth_euk_prd"/>
    <property type="match status" value="1"/>
</dbReference>
<dbReference type="Gene3D" id="3.30.2350.20">
    <property type="entry name" value="TruD, catalytic domain"/>
    <property type="match status" value="3"/>
</dbReference>
<dbReference type="OrthoDB" id="447290at2759"/>
<dbReference type="HOGENOM" id="CLU_005281_3_0_1"/>
<evidence type="ECO:0000259" key="4">
    <source>
        <dbReference type="PROSITE" id="PS50984"/>
    </source>
</evidence>
<proteinExistence type="inferred from homology"/>
<keyword evidence="3" id="KW-0413">Isomerase</keyword>
<keyword evidence="6" id="KW-1185">Reference proteome</keyword>
<evidence type="ECO:0000256" key="1">
    <source>
        <dbReference type="ARBA" id="ARBA00007953"/>
    </source>
</evidence>
<evidence type="ECO:0000313" key="5">
    <source>
        <dbReference type="EMBL" id="EOB12004.1"/>
    </source>
</evidence>
<dbReference type="CDD" id="cd01291">
    <property type="entry name" value="PseudoU_synth"/>
    <property type="match status" value="1"/>
</dbReference>
<dbReference type="VEuPathDB" id="MicrosporidiaDB:NBO_594g0003"/>
<dbReference type="GO" id="GO:0005634">
    <property type="term" value="C:nucleus"/>
    <property type="evidence" value="ECO:0007669"/>
    <property type="project" value="TreeGrafter"/>
</dbReference>
<evidence type="ECO:0000313" key="6">
    <source>
        <dbReference type="Proteomes" id="UP000016927"/>
    </source>
</evidence>
<dbReference type="GO" id="GO:0009982">
    <property type="term" value="F:pseudouridine synthase activity"/>
    <property type="evidence" value="ECO:0007669"/>
    <property type="project" value="InterPro"/>
</dbReference>
<organism evidence="5 6">
    <name type="scientific">Nosema bombycis (strain CQ1 / CVCC 102059)</name>
    <name type="common">Microsporidian parasite</name>
    <name type="synonym">Pebrine of silkworm</name>
    <dbReference type="NCBI Taxonomy" id="578461"/>
    <lineage>
        <taxon>Eukaryota</taxon>
        <taxon>Fungi</taxon>
        <taxon>Fungi incertae sedis</taxon>
        <taxon>Microsporidia</taxon>
        <taxon>Nosematidae</taxon>
        <taxon>Nosema</taxon>
    </lineage>
</organism>
<dbReference type="InterPro" id="IPR042214">
    <property type="entry name" value="TruD_catalytic"/>
</dbReference>
<dbReference type="GO" id="GO:0008033">
    <property type="term" value="P:tRNA processing"/>
    <property type="evidence" value="ECO:0007669"/>
    <property type="project" value="UniProtKB-KW"/>
</dbReference>
<dbReference type="GO" id="GO:0001522">
    <property type="term" value="P:pseudouridine synthesis"/>
    <property type="evidence" value="ECO:0007669"/>
    <property type="project" value="InterPro"/>
</dbReference>
<dbReference type="InterPro" id="IPR020119">
    <property type="entry name" value="PsdUridine_synth_TruD_CS"/>
</dbReference>
<dbReference type="STRING" id="578461.R0M1V0"/>
<protein>
    <submittedName>
        <fullName evidence="5">tRNA pseudouridine synthase D</fullName>
    </submittedName>
</protein>
<dbReference type="PROSITE" id="PS50984">
    <property type="entry name" value="TRUD"/>
    <property type="match status" value="1"/>
</dbReference>
<gene>
    <name evidence="5" type="primary">TRUD</name>
    <name evidence="5" type="ORF">NBO_594g0003</name>
</gene>
<dbReference type="InterPro" id="IPR020103">
    <property type="entry name" value="PsdUridine_synth_cat_dom_sf"/>
</dbReference>
<dbReference type="PANTHER" id="PTHR13326">
    <property type="entry name" value="TRNA PSEUDOURIDINE SYNTHASE D"/>
    <property type="match status" value="1"/>
</dbReference>
<dbReference type="InterPro" id="IPR001656">
    <property type="entry name" value="PsdUridine_synth_TruD"/>
</dbReference>
<reference evidence="5 6" key="1">
    <citation type="journal article" date="2013" name="BMC Genomics">
        <title>Comparative genomics of parasitic silkworm microsporidia reveal an association between genome expansion and host adaptation.</title>
        <authorList>
            <person name="Pan G."/>
            <person name="Xu J."/>
            <person name="Li T."/>
            <person name="Xia Q."/>
            <person name="Liu S.L."/>
            <person name="Zhang G."/>
            <person name="Li S."/>
            <person name="Li C."/>
            <person name="Liu H."/>
            <person name="Yang L."/>
            <person name="Liu T."/>
            <person name="Zhang X."/>
            <person name="Wu Z."/>
            <person name="Fan W."/>
            <person name="Dang X."/>
            <person name="Xiang H."/>
            <person name="Tao M."/>
            <person name="Li Y."/>
            <person name="Hu J."/>
            <person name="Li Z."/>
            <person name="Lin L."/>
            <person name="Luo J."/>
            <person name="Geng L."/>
            <person name="Wang L."/>
            <person name="Long M."/>
            <person name="Wan Y."/>
            <person name="He N."/>
            <person name="Zhang Z."/>
            <person name="Lu C."/>
            <person name="Keeling P.J."/>
            <person name="Wang J."/>
            <person name="Xiang Z."/>
            <person name="Zhou Z."/>
        </authorList>
    </citation>
    <scope>NUCLEOTIDE SEQUENCE [LARGE SCALE GENOMIC DNA]</scope>
    <source>
        <strain evidence="6">CQ1 / CVCC 102059</strain>
    </source>
</reference>
<evidence type="ECO:0000256" key="3">
    <source>
        <dbReference type="ARBA" id="ARBA00023235"/>
    </source>
</evidence>
<dbReference type="EMBL" id="KB909501">
    <property type="protein sequence ID" value="EOB12004.1"/>
    <property type="molecule type" value="Genomic_DNA"/>
</dbReference>
<dbReference type="InterPro" id="IPR011760">
    <property type="entry name" value="PsdUridine_synth_TruD_insert"/>
</dbReference>
<dbReference type="PROSITE" id="PS01268">
    <property type="entry name" value="UPF0024"/>
    <property type="match status" value="1"/>
</dbReference>
<dbReference type="GO" id="GO:0003723">
    <property type="term" value="F:RNA binding"/>
    <property type="evidence" value="ECO:0007669"/>
    <property type="project" value="InterPro"/>
</dbReference>
<dbReference type="Proteomes" id="UP000016927">
    <property type="component" value="Unassembled WGS sequence"/>
</dbReference>
<dbReference type="AlphaFoldDB" id="R0M1V0"/>